<organism evidence="1 2">
    <name type="scientific">Mythimna loreyi</name>
    <dbReference type="NCBI Taxonomy" id="667449"/>
    <lineage>
        <taxon>Eukaryota</taxon>
        <taxon>Metazoa</taxon>
        <taxon>Ecdysozoa</taxon>
        <taxon>Arthropoda</taxon>
        <taxon>Hexapoda</taxon>
        <taxon>Insecta</taxon>
        <taxon>Pterygota</taxon>
        <taxon>Neoptera</taxon>
        <taxon>Endopterygota</taxon>
        <taxon>Lepidoptera</taxon>
        <taxon>Glossata</taxon>
        <taxon>Ditrysia</taxon>
        <taxon>Noctuoidea</taxon>
        <taxon>Noctuidae</taxon>
        <taxon>Noctuinae</taxon>
        <taxon>Hadenini</taxon>
        <taxon>Mythimna</taxon>
    </lineage>
</organism>
<protein>
    <submittedName>
        <fullName evidence="1">Uncharacterized protein</fullName>
    </submittedName>
</protein>
<keyword evidence="2" id="KW-1185">Reference proteome</keyword>
<sequence length="140" mass="16621">MQKCVDIRNKDSCDFFKSFFVVNNGCDADESEQNLYSTLFNFTTPKMKCPIQAGRYRLRDYPFHTEDNYVSVFESKISTSVFGFTFRLDGYSRDHKMIFCVETYLQLLYKRNHKWFKSTNERVTTSLPTTQQTTVENEDF</sequence>
<evidence type="ECO:0000313" key="1">
    <source>
        <dbReference type="EMBL" id="KAJ8718684.1"/>
    </source>
</evidence>
<dbReference type="EMBL" id="CM056789">
    <property type="protein sequence ID" value="KAJ8718684.1"/>
    <property type="molecule type" value="Genomic_DNA"/>
</dbReference>
<dbReference type="Proteomes" id="UP001231649">
    <property type="component" value="Chromosome 13"/>
</dbReference>
<comment type="caution">
    <text evidence="1">The sequence shown here is derived from an EMBL/GenBank/DDBJ whole genome shotgun (WGS) entry which is preliminary data.</text>
</comment>
<gene>
    <name evidence="1" type="ORF">PYW08_002921</name>
</gene>
<name>A0ACC2QPE2_9NEOP</name>
<reference evidence="1" key="1">
    <citation type="submission" date="2023-03" db="EMBL/GenBank/DDBJ databases">
        <title>Chromosome-level genomes of two armyworms, Mythimna separata and Mythimna loreyi, provide insights into the biosynthesis and reception of sex pheromones.</title>
        <authorList>
            <person name="Zhao H."/>
        </authorList>
    </citation>
    <scope>NUCLEOTIDE SEQUENCE</scope>
    <source>
        <strain evidence="1">BeijingLab</strain>
    </source>
</reference>
<evidence type="ECO:0000313" key="2">
    <source>
        <dbReference type="Proteomes" id="UP001231649"/>
    </source>
</evidence>
<accession>A0ACC2QPE2</accession>
<proteinExistence type="predicted"/>